<feature type="transmembrane region" description="Helical" evidence="1">
    <location>
        <begin position="157"/>
        <end position="177"/>
    </location>
</feature>
<keyword evidence="1" id="KW-0812">Transmembrane</keyword>
<name>A0ABR2KTC2_9EUKA</name>
<evidence type="ECO:0000313" key="3">
    <source>
        <dbReference type="Proteomes" id="UP001470230"/>
    </source>
</evidence>
<evidence type="ECO:0000256" key="1">
    <source>
        <dbReference type="SAM" id="Phobius"/>
    </source>
</evidence>
<keyword evidence="1" id="KW-0472">Membrane</keyword>
<dbReference type="Proteomes" id="UP001470230">
    <property type="component" value="Unassembled WGS sequence"/>
</dbReference>
<feature type="transmembrane region" description="Helical" evidence="1">
    <location>
        <begin position="76"/>
        <end position="96"/>
    </location>
</feature>
<feature type="transmembrane region" description="Helical" evidence="1">
    <location>
        <begin position="102"/>
        <end position="121"/>
    </location>
</feature>
<feature type="transmembrane region" description="Helical" evidence="1">
    <location>
        <begin position="5"/>
        <end position="24"/>
    </location>
</feature>
<evidence type="ECO:0008006" key="4">
    <source>
        <dbReference type="Google" id="ProtNLM"/>
    </source>
</evidence>
<organism evidence="2 3">
    <name type="scientific">Tritrichomonas musculus</name>
    <dbReference type="NCBI Taxonomy" id="1915356"/>
    <lineage>
        <taxon>Eukaryota</taxon>
        <taxon>Metamonada</taxon>
        <taxon>Parabasalia</taxon>
        <taxon>Tritrichomonadida</taxon>
        <taxon>Tritrichomonadidae</taxon>
        <taxon>Tritrichomonas</taxon>
    </lineage>
</organism>
<sequence>MSNVYLFIGSHFLQFILTSFMTFHHKEFFKFVPFPSFLSFLNGIFILPISFFVSWSSHKFSNNFGYLKIPLSILKWFIYSTLLTTIGIIVMNISIFASDIDFVLLFRLTSVVWNGLFGYLFLNEQLSYLGFLSLGIVLIGIFFITKDFEWSTSKMPSTTQIFLQLFSMLIFSINLLCNKKVLNIISHNESNFKIMDFLFWKTILLLPISFFASLILDPGAWINFLNIFDTKTISWILLTTFLHQITQMVTTYVEKITSMITIAVIDQLRILGTLVISNFTYHQTNWKFSKLIGAGLLFCGGILYSLSRMQDGFPKDNHVTGSNSSKIEEEIIVINPDLEPDLEIDINKEKSSDTDM</sequence>
<feature type="transmembrane region" description="Helical" evidence="1">
    <location>
        <begin position="36"/>
        <end position="55"/>
    </location>
</feature>
<comment type="caution">
    <text evidence="2">The sequence shown here is derived from an EMBL/GenBank/DDBJ whole genome shotgun (WGS) entry which is preliminary data.</text>
</comment>
<feature type="transmembrane region" description="Helical" evidence="1">
    <location>
        <begin position="198"/>
        <end position="221"/>
    </location>
</feature>
<reference evidence="2 3" key="1">
    <citation type="submission" date="2024-04" db="EMBL/GenBank/DDBJ databases">
        <title>Tritrichomonas musculus Genome.</title>
        <authorList>
            <person name="Alves-Ferreira E."/>
            <person name="Grigg M."/>
            <person name="Lorenzi H."/>
            <person name="Galac M."/>
        </authorList>
    </citation>
    <scope>NUCLEOTIDE SEQUENCE [LARGE SCALE GENOMIC DNA]</scope>
    <source>
        <strain evidence="2 3">EAF2021</strain>
    </source>
</reference>
<dbReference type="SUPFAM" id="SSF103481">
    <property type="entry name" value="Multidrug resistance efflux transporter EmrE"/>
    <property type="match status" value="2"/>
</dbReference>
<keyword evidence="3" id="KW-1185">Reference proteome</keyword>
<feature type="transmembrane region" description="Helical" evidence="1">
    <location>
        <begin position="128"/>
        <end position="145"/>
    </location>
</feature>
<gene>
    <name evidence="2" type="ORF">M9Y10_022129</name>
</gene>
<dbReference type="EMBL" id="JAPFFF010000003">
    <property type="protein sequence ID" value="KAK8893702.1"/>
    <property type="molecule type" value="Genomic_DNA"/>
</dbReference>
<feature type="transmembrane region" description="Helical" evidence="1">
    <location>
        <begin position="288"/>
        <end position="306"/>
    </location>
</feature>
<proteinExistence type="predicted"/>
<evidence type="ECO:0000313" key="2">
    <source>
        <dbReference type="EMBL" id="KAK8893702.1"/>
    </source>
</evidence>
<protein>
    <recommendedName>
        <fullName evidence="4">Sugar phosphate transporter domain-containing protein</fullName>
    </recommendedName>
</protein>
<accession>A0ABR2KTC2</accession>
<keyword evidence="1" id="KW-1133">Transmembrane helix</keyword>
<dbReference type="InterPro" id="IPR037185">
    <property type="entry name" value="EmrE-like"/>
</dbReference>